<dbReference type="RefSeq" id="WP_092788262.1">
    <property type="nucleotide sequence ID" value="NZ_FOPC01000001.1"/>
</dbReference>
<reference evidence="4" key="1">
    <citation type="submission" date="2016-10" db="EMBL/GenBank/DDBJ databases">
        <authorList>
            <person name="Varghese N."/>
            <person name="Submissions S."/>
        </authorList>
    </citation>
    <scope>NUCLEOTIDE SEQUENCE [LARGE SCALE GENOMIC DNA]</scope>
    <source>
        <strain evidence="4">DSM 19315</strain>
    </source>
</reference>
<dbReference type="InterPro" id="IPR052893">
    <property type="entry name" value="TCS_response_regulator"/>
</dbReference>
<evidence type="ECO:0000256" key="1">
    <source>
        <dbReference type="PROSITE-ProRule" id="PRU00169"/>
    </source>
</evidence>
<dbReference type="GO" id="GO:0000160">
    <property type="term" value="P:phosphorelay signal transduction system"/>
    <property type="evidence" value="ECO:0007669"/>
    <property type="project" value="InterPro"/>
</dbReference>
<name>A0A1I2NFC1_9BACT</name>
<proteinExistence type="predicted"/>
<protein>
    <submittedName>
        <fullName evidence="3">Response regulator receiver domain-containing protein</fullName>
    </submittedName>
</protein>
<dbReference type="InterPro" id="IPR001789">
    <property type="entry name" value="Sig_transdc_resp-reg_receiver"/>
</dbReference>
<evidence type="ECO:0000259" key="2">
    <source>
        <dbReference type="PROSITE" id="PS50110"/>
    </source>
</evidence>
<feature type="modified residue" description="4-aspartylphosphate" evidence="1">
    <location>
        <position position="60"/>
    </location>
</feature>
<dbReference type="Pfam" id="PF00072">
    <property type="entry name" value="Response_reg"/>
    <property type="match status" value="1"/>
</dbReference>
<dbReference type="CDD" id="cd17557">
    <property type="entry name" value="REC_Rcp-like"/>
    <property type="match status" value="1"/>
</dbReference>
<evidence type="ECO:0000313" key="3">
    <source>
        <dbReference type="EMBL" id="SFG02248.1"/>
    </source>
</evidence>
<dbReference type="EMBL" id="FOPC01000001">
    <property type="protein sequence ID" value="SFG02248.1"/>
    <property type="molecule type" value="Genomic_DNA"/>
</dbReference>
<feature type="domain" description="Response regulatory" evidence="2">
    <location>
        <begin position="2"/>
        <end position="127"/>
    </location>
</feature>
<evidence type="ECO:0000313" key="4">
    <source>
        <dbReference type="Proteomes" id="UP000199642"/>
    </source>
</evidence>
<dbReference type="InterPro" id="IPR011006">
    <property type="entry name" value="CheY-like_superfamily"/>
</dbReference>
<dbReference type="PANTHER" id="PTHR44520">
    <property type="entry name" value="RESPONSE REGULATOR RCP1-RELATED"/>
    <property type="match status" value="1"/>
</dbReference>
<dbReference type="PANTHER" id="PTHR44520:SF2">
    <property type="entry name" value="RESPONSE REGULATOR RCP1"/>
    <property type="match status" value="1"/>
</dbReference>
<dbReference type="OrthoDB" id="7631574at2"/>
<dbReference type="AlphaFoldDB" id="A0A1I2NFC1"/>
<dbReference type="STRING" id="435880.SAMN04487988_10176"/>
<organism evidence="3 4">
    <name type="scientific">Algoriphagus hitonicola</name>
    <dbReference type="NCBI Taxonomy" id="435880"/>
    <lineage>
        <taxon>Bacteria</taxon>
        <taxon>Pseudomonadati</taxon>
        <taxon>Bacteroidota</taxon>
        <taxon>Cytophagia</taxon>
        <taxon>Cytophagales</taxon>
        <taxon>Cyclobacteriaceae</taxon>
        <taxon>Algoriphagus</taxon>
    </lineage>
</organism>
<dbReference type="PROSITE" id="PS50110">
    <property type="entry name" value="RESPONSE_REGULATORY"/>
    <property type="match status" value="1"/>
</dbReference>
<keyword evidence="1" id="KW-0597">Phosphoprotein</keyword>
<dbReference type="SMART" id="SM00448">
    <property type="entry name" value="REC"/>
    <property type="match status" value="1"/>
</dbReference>
<dbReference type="Proteomes" id="UP000199642">
    <property type="component" value="Unassembled WGS sequence"/>
</dbReference>
<gene>
    <name evidence="3" type="ORF">SAMN04487988_10176</name>
</gene>
<dbReference type="Gene3D" id="3.40.50.2300">
    <property type="match status" value="1"/>
</dbReference>
<dbReference type="SUPFAM" id="SSF52172">
    <property type="entry name" value="CheY-like"/>
    <property type="match status" value="1"/>
</dbReference>
<sequence length="141" mass="15726">MHILLIEDNEGDILLIREVLSDRPFIKKISVATNGQEGIDFVTKKGAFKEEVSPDLILLDINLPLKNGHEVLKTLKNNNKTRHIPIIVLTTSSSPDDIKKSYQSFANLYITKPVDMESFDDAVSAIEGFWSEMVKLPSASA</sequence>
<keyword evidence="4" id="KW-1185">Reference proteome</keyword>
<accession>A0A1I2NFC1</accession>